<evidence type="ECO:0000313" key="2">
    <source>
        <dbReference type="EMBL" id="RVW08882.1"/>
    </source>
</evidence>
<accession>A0A3S3AI95</accession>
<dbReference type="AlphaFoldDB" id="A0A3S3AI95"/>
<reference evidence="2 3" key="1">
    <citation type="submission" date="2018-11" db="EMBL/GenBank/DDBJ databases">
        <title>Rhodococcus spongicola sp. nov. and Rhodococcus xishaensis sp. nov. from marine sponges.</title>
        <authorList>
            <person name="Li L."/>
            <person name="Lin H.W."/>
        </authorList>
    </citation>
    <scope>NUCLEOTIDE SEQUENCE [LARGE SCALE GENOMIC DNA]</scope>
    <source>
        <strain evidence="2 3">CCTCC AB2014297</strain>
    </source>
</reference>
<feature type="transmembrane region" description="Helical" evidence="1">
    <location>
        <begin position="34"/>
        <end position="55"/>
    </location>
</feature>
<dbReference type="OrthoDB" id="4410804at2"/>
<comment type="caution">
    <text evidence="2">The sequence shown here is derived from an EMBL/GenBank/DDBJ whole genome shotgun (WGS) entry which is preliminary data.</text>
</comment>
<sequence>MAWLALFVLAVVVSAAGALLPRRARFERAPGFPWFWVVFPVTCMAIAAAVGVFVCPQAVTGSGSFWWDAPRTSSPATQFLSGEQYQRFVLLRRLRRVLPAVSAVGIGMCVWAWRRRRL</sequence>
<keyword evidence="1" id="KW-1133">Transmembrane helix</keyword>
<keyword evidence="3" id="KW-1185">Reference proteome</keyword>
<name>A0A3S3AI95_9NOCA</name>
<gene>
    <name evidence="2" type="ORF">EGT67_15365</name>
</gene>
<proteinExistence type="predicted"/>
<dbReference type="Proteomes" id="UP000286208">
    <property type="component" value="Unassembled WGS sequence"/>
</dbReference>
<feature type="transmembrane region" description="Helical" evidence="1">
    <location>
        <begin position="97"/>
        <end position="113"/>
    </location>
</feature>
<organism evidence="2 3">
    <name type="scientific">Prescottella agglutinans</name>
    <dbReference type="NCBI Taxonomy" id="1644129"/>
    <lineage>
        <taxon>Bacteria</taxon>
        <taxon>Bacillati</taxon>
        <taxon>Actinomycetota</taxon>
        <taxon>Actinomycetes</taxon>
        <taxon>Mycobacteriales</taxon>
        <taxon>Nocardiaceae</taxon>
        <taxon>Prescottella</taxon>
    </lineage>
</organism>
<keyword evidence="1" id="KW-0812">Transmembrane</keyword>
<evidence type="ECO:0000313" key="3">
    <source>
        <dbReference type="Proteomes" id="UP000286208"/>
    </source>
</evidence>
<protein>
    <submittedName>
        <fullName evidence="2">Amino acid permease</fullName>
    </submittedName>
</protein>
<evidence type="ECO:0000256" key="1">
    <source>
        <dbReference type="SAM" id="Phobius"/>
    </source>
</evidence>
<dbReference type="EMBL" id="RKLP01000007">
    <property type="protein sequence ID" value="RVW08882.1"/>
    <property type="molecule type" value="Genomic_DNA"/>
</dbReference>
<keyword evidence="1" id="KW-0472">Membrane</keyword>